<sequence length="203" mass="21964">MQAATAQTPIVQAATAQSHSTSRMVHRVVFCLSVLLSTVSLSGCASQTANSTAFEATPETTLETTPETTSETQALSDMESIALCQLSAQAIQTEADIINEIGYKRFAKDSYRPTQHQQLFGREIRVITLNETGNKLYVAGEPPAFASSFQDITAAIDCQNDTCQALINPNQTLYIYKTESKNSTQTTVIECSKPELAAPDTDT</sequence>
<accession>A0A6N7EXP1</accession>
<dbReference type="RefSeq" id="WP_152809598.1">
    <property type="nucleotide sequence ID" value="NZ_WHNW01000003.1"/>
</dbReference>
<comment type="caution">
    <text evidence="1">The sequence shown here is derived from an EMBL/GenBank/DDBJ whole genome shotgun (WGS) entry which is preliminary data.</text>
</comment>
<name>A0A6N7EXP1_9GAMM</name>
<keyword evidence="2" id="KW-1185">Reference proteome</keyword>
<proteinExistence type="predicted"/>
<evidence type="ECO:0000313" key="1">
    <source>
        <dbReference type="EMBL" id="MPV85897.1"/>
    </source>
</evidence>
<dbReference type="InParanoid" id="A0A6N7EXP1"/>
<protein>
    <submittedName>
        <fullName evidence="1">Uncharacterized protein</fullName>
    </submittedName>
</protein>
<dbReference type="AlphaFoldDB" id="A0A6N7EXP1"/>
<dbReference type="EMBL" id="WHNW01000003">
    <property type="protein sequence ID" value="MPV85897.1"/>
    <property type="molecule type" value="Genomic_DNA"/>
</dbReference>
<reference evidence="1 2" key="1">
    <citation type="submission" date="2019-10" db="EMBL/GenBank/DDBJ databases">
        <title>Cardiobacteriales fam. a chemoheterotrophic member of the order Cardiobacteriales, and proposal of Cardiobacteriales fam. nov.</title>
        <authorList>
            <person name="Wang C."/>
        </authorList>
    </citation>
    <scope>NUCLEOTIDE SEQUENCE [LARGE SCALE GENOMIC DNA]</scope>
    <source>
        <strain evidence="1 2">ML27</strain>
    </source>
</reference>
<evidence type="ECO:0000313" key="2">
    <source>
        <dbReference type="Proteomes" id="UP000471298"/>
    </source>
</evidence>
<gene>
    <name evidence="1" type="ORF">GCU85_03975</name>
</gene>
<dbReference type="Proteomes" id="UP000471298">
    <property type="component" value="Unassembled WGS sequence"/>
</dbReference>
<organism evidence="1 2">
    <name type="scientific">Ostreibacterium oceani</name>
    <dbReference type="NCBI Taxonomy" id="2654998"/>
    <lineage>
        <taxon>Bacteria</taxon>
        <taxon>Pseudomonadati</taxon>
        <taxon>Pseudomonadota</taxon>
        <taxon>Gammaproteobacteria</taxon>
        <taxon>Cardiobacteriales</taxon>
        <taxon>Ostreibacteriaceae</taxon>
        <taxon>Ostreibacterium</taxon>
    </lineage>
</organism>